<dbReference type="EMBL" id="CAMKVN010005934">
    <property type="protein sequence ID" value="CAI2189613.1"/>
    <property type="molecule type" value="Genomic_DNA"/>
</dbReference>
<sequence length="101" mass="11746">LEFKNNQLRYELTTAPSRTDIDEFLTQDVAKQILKRYLSGTNIDKLRKCGTMDKLVILIKEVFKIYYDKYDIQAVKKLDRIAINCKVASRSGKNIASRLML</sequence>
<evidence type="ECO:0000313" key="1">
    <source>
        <dbReference type="EMBL" id="CAI2189613.1"/>
    </source>
</evidence>
<evidence type="ECO:0000313" key="2">
    <source>
        <dbReference type="Proteomes" id="UP001153678"/>
    </source>
</evidence>
<feature type="non-terminal residue" evidence="1">
    <location>
        <position position="1"/>
    </location>
</feature>
<dbReference type="Proteomes" id="UP001153678">
    <property type="component" value="Unassembled WGS sequence"/>
</dbReference>
<reference evidence="1" key="1">
    <citation type="submission" date="2022-08" db="EMBL/GenBank/DDBJ databases">
        <authorList>
            <person name="Kallberg Y."/>
            <person name="Tangrot J."/>
            <person name="Rosling A."/>
        </authorList>
    </citation>
    <scope>NUCLEOTIDE SEQUENCE</scope>
    <source>
        <strain evidence="1">Wild A</strain>
    </source>
</reference>
<gene>
    <name evidence="1" type="ORF">FWILDA_LOCUS14166</name>
</gene>
<proteinExistence type="predicted"/>
<protein>
    <submittedName>
        <fullName evidence="1">18169_t:CDS:1</fullName>
    </submittedName>
</protein>
<keyword evidence="2" id="KW-1185">Reference proteome</keyword>
<dbReference type="AlphaFoldDB" id="A0A9W4X241"/>
<name>A0A9W4X241_9GLOM</name>
<organism evidence="1 2">
    <name type="scientific">Funneliformis geosporum</name>
    <dbReference type="NCBI Taxonomy" id="1117311"/>
    <lineage>
        <taxon>Eukaryota</taxon>
        <taxon>Fungi</taxon>
        <taxon>Fungi incertae sedis</taxon>
        <taxon>Mucoromycota</taxon>
        <taxon>Glomeromycotina</taxon>
        <taxon>Glomeromycetes</taxon>
        <taxon>Glomerales</taxon>
        <taxon>Glomeraceae</taxon>
        <taxon>Funneliformis</taxon>
    </lineage>
</organism>
<dbReference type="OrthoDB" id="2423689at2759"/>
<accession>A0A9W4X241</accession>
<comment type="caution">
    <text evidence="1">The sequence shown here is derived from an EMBL/GenBank/DDBJ whole genome shotgun (WGS) entry which is preliminary data.</text>
</comment>